<dbReference type="CDD" id="cd03789">
    <property type="entry name" value="GT9_LPS_heptosyltransferase"/>
    <property type="match status" value="1"/>
</dbReference>
<dbReference type="EMBL" id="JAATJA010000001">
    <property type="protein sequence ID" value="NJB67406.1"/>
    <property type="molecule type" value="Genomic_DNA"/>
</dbReference>
<proteinExistence type="predicted"/>
<dbReference type="InterPro" id="IPR002201">
    <property type="entry name" value="Glyco_trans_9"/>
</dbReference>
<evidence type="ECO:0000256" key="2">
    <source>
        <dbReference type="ARBA" id="ARBA00022679"/>
    </source>
</evidence>
<organism evidence="3 4">
    <name type="scientific">Desulfobaculum xiamenense</name>
    <dbReference type="NCBI Taxonomy" id="995050"/>
    <lineage>
        <taxon>Bacteria</taxon>
        <taxon>Pseudomonadati</taxon>
        <taxon>Thermodesulfobacteriota</taxon>
        <taxon>Desulfovibrionia</taxon>
        <taxon>Desulfovibrionales</taxon>
        <taxon>Desulfovibrionaceae</taxon>
        <taxon>Desulfobaculum</taxon>
    </lineage>
</organism>
<dbReference type="PANTHER" id="PTHR30160">
    <property type="entry name" value="TETRAACYLDISACCHARIDE 4'-KINASE-RELATED"/>
    <property type="match status" value="1"/>
</dbReference>
<keyword evidence="4" id="KW-1185">Reference proteome</keyword>
<name>A0A846QF55_9BACT</name>
<dbReference type="GO" id="GO:0005829">
    <property type="term" value="C:cytosol"/>
    <property type="evidence" value="ECO:0007669"/>
    <property type="project" value="TreeGrafter"/>
</dbReference>
<reference evidence="3 4" key="1">
    <citation type="submission" date="2020-03" db="EMBL/GenBank/DDBJ databases">
        <title>Genomic Encyclopedia of Type Strains, Phase IV (KMG-IV): sequencing the most valuable type-strain genomes for metagenomic binning, comparative biology and taxonomic classification.</title>
        <authorList>
            <person name="Goeker M."/>
        </authorList>
    </citation>
    <scope>NUCLEOTIDE SEQUENCE [LARGE SCALE GENOMIC DNA]</scope>
    <source>
        <strain evidence="3 4">DSM 24233</strain>
    </source>
</reference>
<keyword evidence="2 3" id="KW-0808">Transferase</keyword>
<dbReference type="Proteomes" id="UP000580856">
    <property type="component" value="Unassembled WGS sequence"/>
</dbReference>
<evidence type="ECO:0000256" key="1">
    <source>
        <dbReference type="ARBA" id="ARBA00022676"/>
    </source>
</evidence>
<evidence type="ECO:0000313" key="4">
    <source>
        <dbReference type="Proteomes" id="UP000580856"/>
    </source>
</evidence>
<accession>A0A846QF55</accession>
<evidence type="ECO:0000313" key="3">
    <source>
        <dbReference type="EMBL" id="NJB67406.1"/>
    </source>
</evidence>
<dbReference type="GO" id="GO:0009244">
    <property type="term" value="P:lipopolysaccharide core region biosynthetic process"/>
    <property type="evidence" value="ECO:0007669"/>
    <property type="project" value="TreeGrafter"/>
</dbReference>
<dbReference type="GO" id="GO:0008713">
    <property type="term" value="F:ADP-heptose-lipopolysaccharide heptosyltransferase activity"/>
    <property type="evidence" value="ECO:0007669"/>
    <property type="project" value="TreeGrafter"/>
</dbReference>
<sequence>MAKALPDNWLVIRLSALGDVVLTTGVLAHLHETRGWRFHVLTRKAFAPALTGHPAVDKIIMPDEESLHGPGWIRATRTLASQYSGWGLLDLHGTLRSMMLAARWNGPVRRYPKFSLSRRLFGRTRLAMFGDRLAALNVPQRYALAVDDTAPARMDVRPRIHLSHDERTFADDIFIRHGLNAPVAALHPYATHAGKQWPKAHWLRLTQLLREAGWRCIVLGRDPQPLFGDDAPEGVIDFTGKTTIRQTCALLARADVLVTGDSGPMHLGTAVDTRTVALFGPTTEHWGFFPSGEHDIVLQTDLPCRPCSLHGGKGCRLDTRCMRDISPETVAQAVIG</sequence>
<dbReference type="RefSeq" id="WP_167940465.1">
    <property type="nucleotide sequence ID" value="NZ_JAATJA010000001.1"/>
</dbReference>
<comment type="caution">
    <text evidence="3">The sequence shown here is derived from an EMBL/GenBank/DDBJ whole genome shotgun (WGS) entry which is preliminary data.</text>
</comment>
<dbReference type="InterPro" id="IPR051199">
    <property type="entry name" value="LPS_LOS_Heptosyltrfase"/>
</dbReference>
<dbReference type="Gene3D" id="3.40.50.2000">
    <property type="entry name" value="Glycogen Phosphorylase B"/>
    <property type="match status" value="2"/>
</dbReference>
<dbReference type="AlphaFoldDB" id="A0A846QF55"/>
<protein>
    <submittedName>
        <fullName evidence="3">ADP-heptose:LPS heptosyltransferase</fullName>
    </submittedName>
</protein>
<dbReference type="Pfam" id="PF01075">
    <property type="entry name" value="Glyco_transf_9"/>
    <property type="match status" value="1"/>
</dbReference>
<gene>
    <name evidence="3" type="ORF">GGQ74_001046</name>
</gene>
<keyword evidence="1" id="KW-0328">Glycosyltransferase</keyword>
<dbReference type="SUPFAM" id="SSF53756">
    <property type="entry name" value="UDP-Glycosyltransferase/glycogen phosphorylase"/>
    <property type="match status" value="1"/>
</dbReference>